<sequence>MRYSAIGHIAISNERSAEFHFMKFGERHYLLSYDSTPYTV</sequence>
<evidence type="ECO:0000313" key="1">
    <source>
        <dbReference type="EMBL" id="ATZ80091.1"/>
    </source>
</evidence>
<organism evidence="1">
    <name type="scientific">Bodo saltans virus</name>
    <dbReference type="NCBI Taxonomy" id="2024608"/>
    <lineage>
        <taxon>Viruses</taxon>
        <taxon>Varidnaviria</taxon>
        <taxon>Bamfordvirae</taxon>
        <taxon>Nucleocytoviricota</taxon>
        <taxon>Megaviricetes</taxon>
        <taxon>Imitervirales</taxon>
        <taxon>Mimiviridae</taxon>
        <taxon>Klosneuvirinae</taxon>
        <taxon>Theiavirus</taxon>
        <taxon>Theiavirus salishense</taxon>
    </lineage>
</organism>
<gene>
    <name evidence="1" type="ORF">BMW23_0029</name>
</gene>
<name>A0A2H4UT10_9VIRU</name>
<dbReference type="EMBL" id="MF782455">
    <property type="protein sequence ID" value="ATZ80091.1"/>
    <property type="molecule type" value="Genomic_DNA"/>
</dbReference>
<protein>
    <submittedName>
        <fullName evidence="1">Uncharacterized protein</fullName>
    </submittedName>
</protein>
<evidence type="ECO:0000313" key="2">
    <source>
        <dbReference type="Proteomes" id="UP000240325"/>
    </source>
</evidence>
<keyword evidence="2" id="KW-1185">Reference proteome</keyword>
<reference evidence="1" key="1">
    <citation type="journal article" date="2017" name="Elife">
        <title>The kinetoplastid-infecting Bodo saltans virus (BsV), a window into the most abundant giant viruses in the sea.</title>
        <authorList>
            <person name="Deeg C.M."/>
            <person name="Chow C.-E.T."/>
            <person name="Suttle C.A."/>
        </authorList>
    </citation>
    <scope>NUCLEOTIDE SEQUENCE</scope>
    <source>
        <strain evidence="1">NG1</strain>
    </source>
</reference>
<proteinExistence type="predicted"/>
<accession>A0A2H4UT10</accession>
<dbReference type="Proteomes" id="UP000240325">
    <property type="component" value="Segment"/>
</dbReference>